<feature type="signal peptide" evidence="2">
    <location>
        <begin position="1"/>
        <end position="18"/>
    </location>
</feature>
<feature type="transmembrane region" description="Helical" evidence="1">
    <location>
        <begin position="614"/>
        <end position="638"/>
    </location>
</feature>
<dbReference type="EMBL" id="CAXLJM020000002">
    <property type="protein sequence ID" value="CAL8068623.1"/>
    <property type="molecule type" value="Genomic_DNA"/>
</dbReference>
<feature type="transmembrane region" description="Helical" evidence="1">
    <location>
        <begin position="828"/>
        <end position="849"/>
    </location>
</feature>
<keyword evidence="1" id="KW-0472">Membrane</keyword>
<evidence type="ECO:0008006" key="5">
    <source>
        <dbReference type="Google" id="ProtNLM"/>
    </source>
</evidence>
<feature type="chain" id="PRO_5045080024" description="C-type lectin domain-containing protein" evidence="2">
    <location>
        <begin position="19"/>
        <end position="888"/>
    </location>
</feature>
<dbReference type="InterPro" id="IPR016186">
    <property type="entry name" value="C-type_lectin-like/link_sf"/>
</dbReference>
<dbReference type="Proteomes" id="UP001642540">
    <property type="component" value="Unassembled WGS sequence"/>
</dbReference>
<evidence type="ECO:0000313" key="3">
    <source>
        <dbReference type="EMBL" id="CAL8068623.1"/>
    </source>
</evidence>
<proteinExistence type="predicted"/>
<keyword evidence="1" id="KW-1133">Transmembrane helix</keyword>
<feature type="transmembrane region" description="Helical" evidence="1">
    <location>
        <begin position="359"/>
        <end position="380"/>
    </location>
</feature>
<gene>
    <name evidence="3" type="ORF">ODALV1_LOCUS387</name>
</gene>
<keyword evidence="1" id="KW-0812">Transmembrane</keyword>
<sequence length="888" mass="102546">MLLKPLMLVLATIVVGNSESFPLKLDQNCFVNFVYENNAYLEYPEQLKIPKLNQIFQNITAYTHSYTVHDVQNLNFSFDIDELDVEDNLSLTDGYFRFHSKYRVSCNIFLLLTTIFNETTTAITKSGHGTSGNTLFLVIPLPSQIENTLNEFPTQFRLLESETKDAFYASLAFISFQDSGTSIKMEVRVYCYYCPEPMGNLHLLKIESNIRISTISAECKRWNSNGYMRSVYVIFTLKIPEHRIAPLYTPIAAGRDGFYDSMRGHVVDHIFVYAIIIKELNMTIHSPVYQYAIENENEVYWHLSVKEISHLDFNLRNILAVTRAVYRFMDQGSFQVMYCMKSSDLVKISWDIYLRVLDFWTWFCIVIMILGYALLYRNLFKALDLIWIMFDMEFWLKHPRKILGFYVIGAVFLPWLYDSGMSTDFVNFENPTNFDQIFKMGHRLWVTELKHIRMSAQIAPNYTRQLLLRDVDVNRVQDFFSTMDEYKFPNIPMKQVKAMAMKKLLIPMGLKGAMSLPSLTHALSIKEPIVVEDDFVCGVLSVSSRYGFQLTAANEFRGQMLEHALRILSIFQQNGLFVHAKKHMLFLKSIQTKLKVQDLSTALSSTTLAVRTPLFAVCLAYIVMNVILLICNFLWWLYANRIKVTDKIVQGGKTNQDYLVALGTVEGKSYFANGMREMNLTHFNWTVSKSYCEEKGLKLAKIDTEAEAKFLKSVYDPVDFNGYFWVLGREGGNLETSQKQCTNYKPHHGSFGRSMCANKYFTLCESANSSTNSSFKPHPNNTESHEILDWNSVEEYEEEDFEEGINEEKLREDELKEIVVCTYEKGSYAVLIIIVGIVVFAILVCLIWKTKLWARIFTPTVYFSVKQYPSGNSGNRNYVSGTELVIRD</sequence>
<accession>A0ABP1PPC8</accession>
<keyword evidence="2" id="KW-0732">Signal</keyword>
<organism evidence="3 4">
    <name type="scientific">Orchesella dallaii</name>
    <dbReference type="NCBI Taxonomy" id="48710"/>
    <lineage>
        <taxon>Eukaryota</taxon>
        <taxon>Metazoa</taxon>
        <taxon>Ecdysozoa</taxon>
        <taxon>Arthropoda</taxon>
        <taxon>Hexapoda</taxon>
        <taxon>Collembola</taxon>
        <taxon>Entomobryomorpha</taxon>
        <taxon>Entomobryoidea</taxon>
        <taxon>Orchesellidae</taxon>
        <taxon>Orchesellinae</taxon>
        <taxon>Orchesella</taxon>
    </lineage>
</organism>
<dbReference type="SUPFAM" id="SSF56436">
    <property type="entry name" value="C-type lectin-like"/>
    <property type="match status" value="1"/>
</dbReference>
<name>A0ABP1PPC8_9HEXA</name>
<evidence type="ECO:0000256" key="2">
    <source>
        <dbReference type="SAM" id="SignalP"/>
    </source>
</evidence>
<reference evidence="3 4" key="1">
    <citation type="submission" date="2024-08" db="EMBL/GenBank/DDBJ databases">
        <authorList>
            <person name="Cucini C."/>
            <person name="Frati F."/>
        </authorList>
    </citation>
    <scope>NUCLEOTIDE SEQUENCE [LARGE SCALE GENOMIC DNA]</scope>
</reference>
<dbReference type="Gene3D" id="3.10.100.10">
    <property type="entry name" value="Mannose-Binding Protein A, subunit A"/>
    <property type="match status" value="1"/>
</dbReference>
<comment type="caution">
    <text evidence="3">The sequence shown here is derived from an EMBL/GenBank/DDBJ whole genome shotgun (WGS) entry which is preliminary data.</text>
</comment>
<dbReference type="InterPro" id="IPR016187">
    <property type="entry name" value="CTDL_fold"/>
</dbReference>
<feature type="transmembrane region" description="Helical" evidence="1">
    <location>
        <begin position="401"/>
        <end position="417"/>
    </location>
</feature>
<keyword evidence="4" id="KW-1185">Reference proteome</keyword>
<evidence type="ECO:0000313" key="4">
    <source>
        <dbReference type="Proteomes" id="UP001642540"/>
    </source>
</evidence>
<protein>
    <recommendedName>
        <fullName evidence="5">C-type lectin domain-containing protein</fullName>
    </recommendedName>
</protein>
<evidence type="ECO:0000256" key="1">
    <source>
        <dbReference type="SAM" id="Phobius"/>
    </source>
</evidence>